<dbReference type="GeneID" id="30150621"/>
<evidence type="ECO:0000313" key="2">
    <source>
        <dbReference type="Proteomes" id="UP000094336"/>
    </source>
</evidence>
<reference evidence="2" key="1">
    <citation type="submission" date="2016-05" db="EMBL/GenBank/DDBJ databases">
        <title>Comparative genomics of biotechnologically important yeasts.</title>
        <authorList>
            <consortium name="DOE Joint Genome Institute"/>
            <person name="Riley R."/>
            <person name="Haridas S."/>
            <person name="Wolfe K.H."/>
            <person name="Lopes M.R."/>
            <person name="Hittinger C.T."/>
            <person name="Goker M."/>
            <person name="Salamov A."/>
            <person name="Wisecaver J."/>
            <person name="Long T.M."/>
            <person name="Aerts A.L."/>
            <person name="Barry K."/>
            <person name="Choi C."/>
            <person name="Clum A."/>
            <person name="Coughlan A.Y."/>
            <person name="Deshpande S."/>
            <person name="Douglass A.P."/>
            <person name="Hanson S.J."/>
            <person name="Klenk H.-P."/>
            <person name="Labutti K."/>
            <person name="Lapidus A."/>
            <person name="Lindquist E."/>
            <person name="Lipzen A."/>
            <person name="Meier-Kolthoff J.P."/>
            <person name="Ohm R.A."/>
            <person name="Otillar R.P."/>
            <person name="Pangilinan J."/>
            <person name="Peng Y."/>
            <person name="Rokas A."/>
            <person name="Rosa C.A."/>
            <person name="Scheuner C."/>
            <person name="Sibirny A.A."/>
            <person name="Slot J.C."/>
            <person name="Stielow J.B."/>
            <person name="Sun H."/>
            <person name="Kurtzman C.P."/>
            <person name="Blackwell M."/>
            <person name="Grigoriev I.V."/>
            <person name="Jeffries T.W."/>
        </authorList>
    </citation>
    <scope>NUCLEOTIDE SEQUENCE [LARGE SCALE GENOMIC DNA]</scope>
    <source>
        <strain evidence="2">NRRL Y-12698</strain>
    </source>
</reference>
<name>A0A1E3R009_9ASCO</name>
<organism evidence="1 2">
    <name type="scientific">Babjeviella inositovora NRRL Y-12698</name>
    <dbReference type="NCBI Taxonomy" id="984486"/>
    <lineage>
        <taxon>Eukaryota</taxon>
        <taxon>Fungi</taxon>
        <taxon>Dikarya</taxon>
        <taxon>Ascomycota</taxon>
        <taxon>Saccharomycotina</taxon>
        <taxon>Pichiomycetes</taxon>
        <taxon>Serinales incertae sedis</taxon>
        <taxon>Babjeviella</taxon>
    </lineage>
</organism>
<dbReference type="AlphaFoldDB" id="A0A1E3R009"/>
<dbReference type="EMBL" id="KV454426">
    <property type="protein sequence ID" value="ODQ83246.1"/>
    <property type="molecule type" value="Genomic_DNA"/>
</dbReference>
<evidence type="ECO:0000313" key="1">
    <source>
        <dbReference type="EMBL" id="ODQ83246.1"/>
    </source>
</evidence>
<keyword evidence="2" id="KW-1185">Reference proteome</keyword>
<proteinExistence type="predicted"/>
<protein>
    <submittedName>
        <fullName evidence="1">Uncharacterized protein</fullName>
    </submittedName>
</protein>
<dbReference type="RefSeq" id="XP_018988574.1">
    <property type="nucleotide sequence ID" value="XM_019132768.1"/>
</dbReference>
<accession>A0A1E3R009</accession>
<sequence length="116" mass="13334">MLRKSEVIKLGIQCQLYIVLLMDKKYYCGRDFHWPNQIGGVHVAMTADFGFPQTCIISSKPRDLAGYVCALFAINIQRLCPACPSKNLVDSWSIRNRNTDHLLAFFNQYKLYNLSI</sequence>
<gene>
    <name evidence="1" type="ORF">BABINDRAFT_82640</name>
</gene>
<dbReference type="Proteomes" id="UP000094336">
    <property type="component" value="Unassembled WGS sequence"/>
</dbReference>